<dbReference type="PANTHER" id="PTHR33138:SF30">
    <property type="entry name" value="LEAF RUST 10 DISEASE-RESISTANCE LOCUS RECEPTOR-LIKE PROTEIN KINASE-LIKE 2.7"/>
    <property type="match status" value="1"/>
</dbReference>
<dbReference type="EMBL" id="JBGMDY010000007">
    <property type="protein sequence ID" value="KAL2327035.1"/>
    <property type="molecule type" value="Genomic_DNA"/>
</dbReference>
<evidence type="ECO:0000313" key="4">
    <source>
        <dbReference type="EMBL" id="KAL2327035.1"/>
    </source>
</evidence>
<evidence type="ECO:0000256" key="1">
    <source>
        <dbReference type="ARBA" id="ARBA00004167"/>
    </source>
</evidence>
<organism evidence="4 5">
    <name type="scientific">Flemingia macrophylla</name>
    <dbReference type="NCBI Taxonomy" id="520843"/>
    <lineage>
        <taxon>Eukaryota</taxon>
        <taxon>Viridiplantae</taxon>
        <taxon>Streptophyta</taxon>
        <taxon>Embryophyta</taxon>
        <taxon>Tracheophyta</taxon>
        <taxon>Spermatophyta</taxon>
        <taxon>Magnoliopsida</taxon>
        <taxon>eudicotyledons</taxon>
        <taxon>Gunneridae</taxon>
        <taxon>Pentapetalae</taxon>
        <taxon>rosids</taxon>
        <taxon>fabids</taxon>
        <taxon>Fabales</taxon>
        <taxon>Fabaceae</taxon>
        <taxon>Papilionoideae</taxon>
        <taxon>50 kb inversion clade</taxon>
        <taxon>NPAAA clade</taxon>
        <taxon>indigoferoid/millettioid clade</taxon>
        <taxon>Phaseoleae</taxon>
        <taxon>Flemingia</taxon>
    </lineage>
</organism>
<dbReference type="PANTHER" id="PTHR33138">
    <property type="entry name" value="OS01G0690200 PROTEIN"/>
    <property type="match status" value="1"/>
</dbReference>
<reference evidence="4 5" key="1">
    <citation type="submission" date="2024-08" db="EMBL/GenBank/DDBJ databases">
        <title>Insights into the chromosomal genome structure of Flemingia macrophylla.</title>
        <authorList>
            <person name="Ding Y."/>
            <person name="Zhao Y."/>
            <person name="Bi W."/>
            <person name="Wu M."/>
            <person name="Zhao G."/>
            <person name="Gong Y."/>
            <person name="Li W."/>
            <person name="Zhang P."/>
        </authorList>
    </citation>
    <scope>NUCLEOTIDE SEQUENCE [LARGE SCALE GENOMIC DNA]</scope>
    <source>
        <strain evidence="4">DYQJB</strain>
        <tissue evidence="4">Leaf</tissue>
    </source>
</reference>
<dbReference type="AlphaFoldDB" id="A0ABD1LVW9"/>
<dbReference type="GO" id="GO:0016020">
    <property type="term" value="C:membrane"/>
    <property type="evidence" value="ECO:0007669"/>
    <property type="project" value="UniProtKB-SubCell"/>
</dbReference>
<name>A0ABD1LVW9_9FABA</name>
<evidence type="ECO:0000313" key="5">
    <source>
        <dbReference type="Proteomes" id="UP001603857"/>
    </source>
</evidence>
<sequence>MYLLYFNSRCAQSTTVATVAVIIFALFHQTGSAKDQPSCPPFSCGKIHNLSYPFRAKGDPPGCGLQKYELECLNNVTVLNLFAGKYHVQEIDYKRYQIRVVDAGVVEDTPCSFPRYFLYLYNFSADVDIYRYSSGIEWYGYQSIALLECSNPVSDDPRYVQMDTAPCHSGGGGHVYAILQSNYDYPNRLGAIDVKVGCRLKVATLANFIKYSNDSDLELGSSPSIINASYADIRKWLKDGFWLTWLNQVTCTELCGGKDVGCYLNYTTEQVQCNSDKYCYFVKNICDGDLPRIGEYIRRKIDGFIRIFAMCVAQLIIGNAS</sequence>
<evidence type="ECO:0000259" key="3">
    <source>
        <dbReference type="Pfam" id="PF13947"/>
    </source>
</evidence>
<gene>
    <name evidence="4" type="ORF">Fmac_020462</name>
</gene>
<protein>
    <recommendedName>
        <fullName evidence="3">Wall-associated receptor kinase galacturonan-binding domain-containing protein</fullName>
    </recommendedName>
</protein>
<comment type="caution">
    <text evidence="4">The sequence shown here is derived from an EMBL/GenBank/DDBJ whole genome shotgun (WGS) entry which is preliminary data.</text>
</comment>
<keyword evidence="5" id="KW-1185">Reference proteome</keyword>
<accession>A0ABD1LVW9</accession>
<proteinExistence type="predicted"/>
<dbReference type="Proteomes" id="UP001603857">
    <property type="component" value="Unassembled WGS sequence"/>
</dbReference>
<keyword evidence="2" id="KW-0732">Signal</keyword>
<dbReference type="Pfam" id="PF13947">
    <property type="entry name" value="GUB_WAK_bind"/>
    <property type="match status" value="1"/>
</dbReference>
<feature type="domain" description="Wall-associated receptor kinase galacturonan-binding" evidence="3">
    <location>
        <begin position="39"/>
        <end position="102"/>
    </location>
</feature>
<dbReference type="InterPro" id="IPR025287">
    <property type="entry name" value="WAK_GUB"/>
</dbReference>
<comment type="subcellular location">
    <subcellularLocation>
        <location evidence="1">Membrane</location>
        <topology evidence="1">Single-pass membrane protein</topology>
    </subcellularLocation>
</comment>
<evidence type="ECO:0000256" key="2">
    <source>
        <dbReference type="ARBA" id="ARBA00022729"/>
    </source>
</evidence>